<evidence type="ECO:0000256" key="7">
    <source>
        <dbReference type="ARBA" id="ARBA00023160"/>
    </source>
</evidence>
<keyword evidence="11" id="KW-1185">Reference proteome</keyword>
<protein>
    <recommendedName>
        <fullName evidence="8">Holo-[acyl-carrier-protein] synthase</fullName>
        <shortName evidence="8">Holo-ACP synthase</shortName>
        <ecNumber evidence="8">2.7.8.7</ecNumber>
    </recommendedName>
    <alternativeName>
        <fullName evidence="8">4'-phosphopantetheinyl transferase AcpS</fullName>
    </alternativeName>
</protein>
<name>A0A0W0GK41_9CHLR</name>
<evidence type="ECO:0000313" key="10">
    <source>
        <dbReference type="EMBL" id="KTB48904.1"/>
    </source>
</evidence>
<dbReference type="OrthoDB" id="517356at2"/>
<proteinExistence type="inferred from homology"/>
<keyword evidence="8" id="KW-0963">Cytoplasm</keyword>
<dbReference type="PATRIC" id="fig|1217799.6.peg.1803"/>
<dbReference type="GO" id="GO:0008897">
    <property type="term" value="F:holo-[acyl-carrier-protein] synthase activity"/>
    <property type="evidence" value="ECO:0007669"/>
    <property type="project" value="UniProtKB-UniRule"/>
</dbReference>
<dbReference type="EC" id="2.7.8.7" evidence="8"/>
<keyword evidence="7 8" id="KW-0275">Fatty acid biosynthesis</keyword>
<keyword evidence="5 8" id="KW-0460">Magnesium</keyword>
<comment type="function">
    <text evidence="8">Transfers the 4'-phosphopantetheine moiety from coenzyme A to a Ser of acyl-carrier-protein.</text>
</comment>
<accession>A0A0W0GK41</accession>
<dbReference type="GO" id="GO:0005737">
    <property type="term" value="C:cytoplasm"/>
    <property type="evidence" value="ECO:0007669"/>
    <property type="project" value="UniProtKB-SubCell"/>
</dbReference>
<evidence type="ECO:0000256" key="6">
    <source>
        <dbReference type="ARBA" id="ARBA00023098"/>
    </source>
</evidence>
<keyword evidence="2 8" id="KW-0808">Transferase</keyword>
<feature type="binding site" evidence="8">
    <location>
        <position position="54"/>
    </location>
    <ligand>
        <name>Mg(2+)</name>
        <dbReference type="ChEBI" id="CHEBI:18420"/>
    </ligand>
</feature>
<dbReference type="InterPro" id="IPR004568">
    <property type="entry name" value="Ppantetheine-prot_Trfase_dom"/>
</dbReference>
<evidence type="ECO:0000313" key="11">
    <source>
        <dbReference type="Proteomes" id="UP000053947"/>
    </source>
</evidence>
<dbReference type="GO" id="GO:0000287">
    <property type="term" value="F:magnesium ion binding"/>
    <property type="evidence" value="ECO:0007669"/>
    <property type="project" value="UniProtKB-UniRule"/>
</dbReference>
<dbReference type="STRING" id="1217799.DEALK_17510"/>
<comment type="cofactor">
    <cofactor evidence="8">
        <name>Mg(2+)</name>
        <dbReference type="ChEBI" id="CHEBI:18420"/>
    </cofactor>
</comment>
<dbReference type="EMBL" id="LFDV01000002">
    <property type="protein sequence ID" value="KTB48904.1"/>
    <property type="molecule type" value="Genomic_DNA"/>
</dbReference>
<comment type="subcellular location">
    <subcellularLocation>
        <location evidence="8">Cytoplasm</location>
    </subcellularLocation>
</comment>
<evidence type="ECO:0000256" key="8">
    <source>
        <dbReference type="HAMAP-Rule" id="MF_00101"/>
    </source>
</evidence>
<reference evidence="10 11" key="1">
    <citation type="submission" date="2015-06" db="EMBL/GenBank/DDBJ databases">
        <title>Genome sequence of the organohalide-respiring Dehalogenimonas alkenigignens type strain (IP3-3T).</title>
        <authorList>
            <person name="Key T.A."/>
            <person name="Richmond D.P."/>
            <person name="Bowman K.S."/>
            <person name="Cho Y.-J."/>
            <person name="Chun J."/>
            <person name="da Costa M.S."/>
            <person name="Rainey F.A."/>
            <person name="Moe W.M."/>
        </authorList>
    </citation>
    <scope>NUCLEOTIDE SEQUENCE [LARGE SCALE GENOMIC DNA]</scope>
    <source>
        <strain evidence="10 11">IP3-3</strain>
    </source>
</reference>
<dbReference type="RefSeq" id="WP_058440111.1">
    <property type="nucleotide sequence ID" value="NZ_KQ758903.1"/>
</dbReference>
<evidence type="ECO:0000259" key="9">
    <source>
        <dbReference type="Pfam" id="PF01648"/>
    </source>
</evidence>
<dbReference type="NCBIfam" id="TIGR00556">
    <property type="entry name" value="pantethn_trn"/>
    <property type="match status" value="1"/>
</dbReference>
<dbReference type="InterPro" id="IPR002582">
    <property type="entry name" value="ACPS"/>
</dbReference>
<dbReference type="HAMAP" id="MF_00101">
    <property type="entry name" value="AcpS"/>
    <property type="match status" value="1"/>
</dbReference>
<evidence type="ECO:0000256" key="4">
    <source>
        <dbReference type="ARBA" id="ARBA00022832"/>
    </source>
</evidence>
<dbReference type="InterPro" id="IPR037143">
    <property type="entry name" value="4-PPantetheinyl_Trfase_dom_sf"/>
</dbReference>
<evidence type="ECO:0000256" key="2">
    <source>
        <dbReference type="ARBA" id="ARBA00022679"/>
    </source>
</evidence>
<comment type="similarity">
    <text evidence="8">Belongs to the P-Pant transferase superfamily. AcpS family.</text>
</comment>
<keyword evidence="6 8" id="KW-0443">Lipid metabolism</keyword>
<keyword evidence="4 8" id="KW-0276">Fatty acid metabolism</keyword>
<evidence type="ECO:0000256" key="5">
    <source>
        <dbReference type="ARBA" id="ARBA00022842"/>
    </source>
</evidence>
<sequence length="119" mass="13162">MKQYLGVDIIEISRVEESVARWGNGFLDRIFTPVEKELYNDKIESLAARFAAKEAVVKALGCREMIYRDVEILSESDGRPSLKLHGRALTIAGNLGITEFAVSLSHDRQNAVAIVSAIV</sequence>
<dbReference type="AlphaFoldDB" id="A0A0W0GK41"/>
<comment type="catalytic activity">
    <reaction evidence="8">
        <text>apo-[ACP] + CoA = holo-[ACP] + adenosine 3',5'-bisphosphate + H(+)</text>
        <dbReference type="Rhea" id="RHEA:12068"/>
        <dbReference type="Rhea" id="RHEA-COMP:9685"/>
        <dbReference type="Rhea" id="RHEA-COMP:9690"/>
        <dbReference type="ChEBI" id="CHEBI:15378"/>
        <dbReference type="ChEBI" id="CHEBI:29999"/>
        <dbReference type="ChEBI" id="CHEBI:57287"/>
        <dbReference type="ChEBI" id="CHEBI:58343"/>
        <dbReference type="ChEBI" id="CHEBI:64479"/>
        <dbReference type="EC" id="2.7.8.7"/>
    </reaction>
</comment>
<keyword evidence="3 8" id="KW-0479">Metal-binding</keyword>
<feature type="binding site" evidence="8">
    <location>
        <position position="8"/>
    </location>
    <ligand>
        <name>Mg(2+)</name>
        <dbReference type="ChEBI" id="CHEBI:18420"/>
    </ligand>
</feature>
<evidence type="ECO:0000256" key="3">
    <source>
        <dbReference type="ARBA" id="ARBA00022723"/>
    </source>
</evidence>
<evidence type="ECO:0000256" key="1">
    <source>
        <dbReference type="ARBA" id="ARBA00022516"/>
    </source>
</evidence>
<dbReference type="InterPro" id="IPR008278">
    <property type="entry name" value="4-PPantetheinyl_Trfase_dom"/>
</dbReference>
<comment type="caution">
    <text evidence="10">The sequence shown here is derived from an EMBL/GenBank/DDBJ whole genome shotgun (WGS) entry which is preliminary data.</text>
</comment>
<organism evidence="10 11">
    <name type="scientific">Dehalogenimonas alkenigignens</name>
    <dbReference type="NCBI Taxonomy" id="1217799"/>
    <lineage>
        <taxon>Bacteria</taxon>
        <taxon>Bacillati</taxon>
        <taxon>Chloroflexota</taxon>
        <taxon>Dehalococcoidia</taxon>
        <taxon>Dehalococcoidales</taxon>
        <taxon>Dehalococcoidaceae</taxon>
        <taxon>Dehalogenimonas</taxon>
    </lineage>
</organism>
<keyword evidence="1 8" id="KW-0444">Lipid biosynthesis</keyword>
<dbReference type="Pfam" id="PF01648">
    <property type="entry name" value="ACPS"/>
    <property type="match status" value="1"/>
</dbReference>
<feature type="domain" description="4'-phosphopantetheinyl transferase" evidence="9">
    <location>
        <begin position="5"/>
        <end position="95"/>
    </location>
</feature>
<dbReference type="NCBIfam" id="TIGR00516">
    <property type="entry name" value="acpS"/>
    <property type="match status" value="1"/>
</dbReference>
<dbReference type="Proteomes" id="UP000053947">
    <property type="component" value="Unassembled WGS sequence"/>
</dbReference>
<dbReference type="Gene3D" id="3.90.470.20">
    <property type="entry name" value="4'-phosphopantetheinyl transferase domain"/>
    <property type="match status" value="1"/>
</dbReference>
<dbReference type="GO" id="GO:0006633">
    <property type="term" value="P:fatty acid biosynthetic process"/>
    <property type="evidence" value="ECO:0007669"/>
    <property type="project" value="UniProtKB-UniRule"/>
</dbReference>
<dbReference type="SUPFAM" id="SSF56214">
    <property type="entry name" value="4'-phosphopantetheinyl transferase"/>
    <property type="match status" value="1"/>
</dbReference>
<gene>
    <name evidence="8" type="primary">acpS</name>
    <name evidence="10" type="ORF">DEALK_17510</name>
</gene>